<dbReference type="AlphaFoldDB" id="A0A376AC52"/>
<dbReference type="STRING" id="1336235.GCA_000518785_01768"/>
<gene>
    <name evidence="2" type="ORF">RHIZ70_1139</name>
</gene>
<sequence>MTRIVLTGATGFVGRQIHRRLAEAGHDVVPVLRPGSAARLLEGARAEHAILTADVFAETADWWAERLEGVDAVIHAAWYVEPGKYLDSPLNLDCVTGTLALARGAAAAGIRHFIGVGTCMEYRLPSERLAVDAPLEPATLYAACKLSVYHMLTQYFAKTDATFSWCRLFYLYGEGEYPARLVPYIRERLGRGEVARLSAGTQLRDFLDVRQAGAMIADVVETGQPGAINICSGLPTTIRQLAERIADEYGRRDLLEFGTAAIHPSDTAAVVGLCNAITPTRMPETLNESPVEAADQSR</sequence>
<dbReference type="OrthoDB" id="7305551at2"/>
<dbReference type="PANTHER" id="PTHR43245">
    <property type="entry name" value="BIFUNCTIONAL POLYMYXIN RESISTANCE PROTEIN ARNA"/>
    <property type="match status" value="1"/>
</dbReference>
<feature type="domain" description="NAD-dependent epimerase/dehydratase" evidence="1">
    <location>
        <begin position="4"/>
        <end position="231"/>
    </location>
</feature>
<evidence type="ECO:0000259" key="1">
    <source>
        <dbReference type="Pfam" id="PF01370"/>
    </source>
</evidence>
<protein>
    <recommendedName>
        <fullName evidence="1">NAD-dependent epimerase/dehydratase domain-containing protein</fullName>
    </recommendedName>
</protein>
<dbReference type="InterPro" id="IPR001509">
    <property type="entry name" value="Epimerase_deHydtase"/>
</dbReference>
<dbReference type="InterPro" id="IPR036291">
    <property type="entry name" value="NAD(P)-bd_dom_sf"/>
</dbReference>
<dbReference type="PANTHER" id="PTHR43245:SF13">
    <property type="entry name" value="UDP-D-APIOSE_UDP-D-XYLOSE SYNTHASE 2"/>
    <property type="match status" value="1"/>
</dbReference>
<dbReference type="Proteomes" id="UP000254764">
    <property type="component" value="Unassembled WGS sequence"/>
</dbReference>
<evidence type="ECO:0000313" key="3">
    <source>
        <dbReference type="Proteomes" id="UP000254764"/>
    </source>
</evidence>
<organism evidence="2 3">
    <name type="scientific">Ciceribacter selenitireducens ATCC BAA-1503</name>
    <dbReference type="NCBI Taxonomy" id="1336235"/>
    <lineage>
        <taxon>Bacteria</taxon>
        <taxon>Pseudomonadati</taxon>
        <taxon>Pseudomonadota</taxon>
        <taxon>Alphaproteobacteria</taxon>
        <taxon>Hyphomicrobiales</taxon>
        <taxon>Rhizobiaceae</taxon>
        <taxon>Ciceribacter</taxon>
    </lineage>
</organism>
<dbReference type="Gene3D" id="3.40.50.720">
    <property type="entry name" value="NAD(P)-binding Rossmann-like Domain"/>
    <property type="match status" value="1"/>
</dbReference>
<accession>A0A376AC52</accession>
<keyword evidence="3" id="KW-1185">Reference proteome</keyword>
<dbReference type="RefSeq" id="WP_115668497.1">
    <property type="nucleotide sequence ID" value="NZ_UEYP01000001.1"/>
</dbReference>
<dbReference type="EMBL" id="UEYP01000001">
    <property type="protein sequence ID" value="SSC65431.1"/>
    <property type="molecule type" value="Genomic_DNA"/>
</dbReference>
<dbReference type="InterPro" id="IPR050177">
    <property type="entry name" value="Lipid_A_modif_metabolic_enz"/>
</dbReference>
<reference evidence="3" key="1">
    <citation type="submission" date="2018-07" db="EMBL/GenBank/DDBJ databases">
        <authorList>
            <person name="Peiro R."/>
            <person name="Begona"/>
            <person name="Cbmso G."/>
            <person name="Lopez M."/>
            <person name="Gonzalez S."/>
        </authorList>
    </citation>
    <scope>NUCLEOTIDE SEQUENCE [LARGE SCALE GENOMIC DNA]</scope>
</reference>
<dbReference type="SUPFAM" id="SSF51735">
    <property type="entry name" value="NAD(P)-binding Rossmann-fold domains"/>
    <property type="match status" value="1"/>
</dbReference>
<dbReference type="Pfam" id="PF01370">
    <property type="entry name" value="Epimerase"/>
    <property type="match status" value="1"/>
</dbReference>
<evidence type="ECO:0000313" key="2">
    <source>
        <dbReference type="EMBL" id="SSC65431.1"/>
    </source>
</evidence>
<name>A0A376AC52_9HYPH</name>
<proteinExistence type="predicted"/>